<sequence>MSVVMRWLFIAGLSAGMAACAFTPSTVTNMTPVNRPQPAAHASNGTIYHNSAFRPVFEDLRARHVGDVITIVLNESTAAGRSDASTSAKTGGLNTQYSAAASGTGMPTYGWKGAASVTNKSSVQDTGTVNNTNNFSGNVSVQVTDIDENGNYVVSGEKQLAFDKGVEYVRFSGVVFPYTVTSDNTVLSYQVANARVEYRSSDQMDVATVMRAFSRFFQNTILPF</sequence>
<organism evidence="12 13">
    <name type="scientific">Candidatus Methylospira mobilis</name>
    <dbReference type="NCBI Taxonomy" id="1808979"/>
    <lineage>
        <taxon>Bacteria</taxon>
        <taxon>Pseudomonadati</taxon>
        <taxon>Pseudomonadota</taxon>
        <taxon>Gammaproteobacteria</taxon>
        <taxon>Methylococcales</taxon>
        <taxon>Methylococcaceae</taxon>
        <taxon>Candidatus Methylospira</taxon>
    </lineage>
</organism>
<dbReference type="InParanoid" id="A0A5Q0BJV0"/>
<keyword evidence="9" id="KW-0975">Bacterial flagellum</keyword>
<evidence type="ECO:0000256" key="4">
    <source>
        <dbReference type="ARBA" id="ARBA00006929"/>
    </source>
</evidence>
<keyword evidence="6 11" id="KW-0732">Signal</keyword>
<evidence type="ECO:0000256" key="6">
    <source>
        <dbReference type="ARBA" id="ARBA00022729"/>
    </source>
</evidence>
<dbReference type="GO" id="GO:0016020">
    <property type="term" value="C:membrane"/>
    <property type="evidence" value="ECO:0007669"/>
    <property type="project" value="UniProtKB-SubCell"/>
</dbReference>
<evidence type="ECO:0000256" key="9">
    <source>
        <dbReference type="ARBA" id="ARBA00023143"/>
    </source>
</evidence>
<evidence type="ECO:0000256" key="3">
    <source>
        <dbReference type="ARBA" id="ARBA00004635"/>
    </source>
</evidence>
<keyword evidence="8" id="KW-0564">Palmitate</keyword>
<dbReference type="GO" id="GO:0071973">
    <property type="term" value="P:bacterial-type flagellum-dependent cell motility"/>
    <property type="evidence" value="ECO:0007669"/>
    <property type="project" value="InterPro"/>
</dbReference>
<dbReference type="FunCoup" id="A0A5Q0BJV0">
    <property type="interactions" value="109"/>
</dbReference>
<accession>A0A5Q0BJV0</accession>
<evidence type="ECO:0000313" key="12">
    <source>
        <dbReference type="EMBL" id="QFY42438.1"/>
    </source>
</evidence>
<keyword evidence="12" id="KW-0966">Cell projection</keyword>
<protein>
    <submittedName>
        <fullName evidence="12">Flagellar basal body L-ring protein FlgH</fullName>
    </submittedName>
</protein>
<keyword evidence="7" id="KW-0472">Membrane</keyword>
<dbReference type="EMBL" id="CP044205">
    <property type="protein sequence ID" value="QFY42438.1"/>
    <property type="molecule type" value="Genomic_DNA"/>
</dbReference>
<evidence type="ECO:0000256" key="2">
    <source>
        <dbReference type="ARBA" id="ARBA00004117"/>
    </source>
</evidence>
<feature type="chain" id="PRO_5025064773" evidence="11">
    <location>
        <begin position="22"/>
        <end position="224"/>
    </location>
</feature>
<dbReference type="GO" id="GO:0009427">
    <property type="term" value="C:bacterial-type flagellum basal body, distal rod, L ring"/>
    <property type="evidence" value="ECO:0007669"/>
    <property type="project" value="InterPro"/>
</dbReference>
<proteinExistence type="inferred from homology"/>
<dbReference type="AlphaFoldDB" id="A0A5Q0BJV0"/>
<dbReference type="PROSITE" id="PS51257">
    <property type="entry name" value="PROKAR_LIPOPROTEIN"/>
    <property type="match status" value="1"/>
</dbReference>
<evidence type="ECO:0000256" key="8">
    <source>
        <dbReference type="ARBA" id="ARBA00023139"/>
    </source>
</evidence>
<comment type="subunit">
    <text evidence="5">The basal body constitutes a major portion of the flagellar organelle and consists of four rings (L,P,S, and M) mounted on a central rod.</text>
</comment>
<dbReference type="PANTHER" id="PTHR34933:SF3">
    <property type="entry name" value="FLAGELLAR L-RING PROTEIN"/>
    <property type="match status" value="1"/>
</dbReference>
<keyword evidence="12" id="KW-0282">Flagellum</keyword>
<evidence type="ECO:0000256" key="7">
    <source>
        <dbReference type="ARBA" id="ARBA00023136"/>
    </source>
</evidence>
<comment type="similarity">
    <text evidence="4">Belongs to the FlgH family.</text>
</comment>
<dbReference type="RefSeq" id="WP_153248433.1">
    <property type="nucleotide sequence ID" value="NZ_CP044205.1"/>
</dbReference>
<reference evidence="12 13" key="1">
    <citation type="submission" date="2019-09" db="EMBL/GenBank/DDBJ databases">
        <title>Ecophysiology of the spiral-shaped methanotroph Methylospira mobilis as revealed by the complete genome sequence.</title>
        <authorList>
            <person name="Oshkin I.Y."/>
            <person name="Dedysh S.N."/>
            <person name="Miroshnikov K."/>
            <person name="Danilova O.V."/>
            <person name="Hakobyan A."/>
            <person name="Liesack W."/>
        </authorList>
    </citation>
    <scope>NUCLEOTIDE SEQUENCE [LARGE SCALE GENOMIC DNA]</scope>
    <source>
        <strain evidence="12 13">Shm1</strain>
    </source>
</reference>
<dbReference type="KEGG" id="mmob:F6R98_07200"/>
<dbReference type="Proteomes" id="UP000325755">
    <property type="component" value="Chromosome"/>
</dbReference>
<dbReference type="OrthoDB" id="9789463at2"/>
<comment type="subcellular location">
    <subcellularLocation>
        <location evidence="2">Bacterial flagellum basal body</location>
    </subcellularLocation>
    <subcellularLocation>
        <location evidence="3">Membrane</location>
        <topology evidence="3">Lipid-anchor</topology>
    </subcellularLocation>
</comment>
<evidence type="ECO:0000256" key="11">
    <source>
        <dbReference type="SAM" id="SignalP"/>
    </source>
</evidence>
<evidence type="ECO:0000256" key="5">
    <source>
        <dbReference type="ARBA" id="ARBA00011439"/>
    </source>
</evidence>
<evidence type="ECO:0000313" key="13">
    <source>
        <dbReference type="Proteomes" id="UP000325755"/>
    </source>
</evidence>
<name>A0A5Q0BJV0_9GAMM</name>
<dbReference type="PRINTS" id="PR01008">
    <property type="entry name" value="FLGLRINGFLGH"/>
</dbReference>
<keyword evidence="13" id="KW-1185">Reference proteome</keyword>
<evidence type="ECO:0000256" key="1">
    <source>
        <dbReference type="ARBA" id="ARBA00002591"/>
    </source>
</evidence>
<feature type="signal peptide" evidence="11">
    <location>
        <begin position="1"/>
        <end position="21"/>
    </location>
</feature>
<evidence type="ECO:0000256" key="10">
    <source>
        <dbReference type="ARBA" id="ARBA00023288"/>
    </source>
</evidence>
<comment type="function">
    <text evidence="1">Assembles around the rod to form the L-ring and probably protects the motor/basal body from shearing forces during rotation.</text>
</comment>
<dbReference type="GO" id="GO:0003774">
    <property type="term" value="F:cytoskeletal motor activity"/>
    <property type="evidence" value="ECO:0007669"/>
    <property type="project" value="InterPro"/>
</dbReference>
<gene>
    <name evidence="12" type="ORF">F6R98_07200</name>
</gene>
<dbReference type="Pfam" id="PF02107">
    <property type="entry name" value="FlgH"/>
    <property type="match status" value="1"/>
</dbReference>
<keyword evidence="12" id="KW-0969">Cilium</keyword>
<dbReference type="InterPro" id="IPR000527">
    <property type="entry name" value="Flag_Lring"/>
</dbReference>
<keyword evidence="10" id="KW-0449">Lipoprotein</keyword>
<dbReference type="PANTHER" id="PTHR34933">
    <property type="entry name" value="FLAGELLAR L-RING PROTEIN"/>
    <property type="match status" value="1"/>
</dbReference>